<dbReference type="EMBL" id="LNZB01000060">
    <property type="protein sequence ID" value="KTD74617.1"/>
    <property type="molecule type" value="Genomic_DNA"/>
</dbReference>
<evidence type="ECO:0000313" key="2">
    <source>
        <dbReference type="EMBL" id="KTD74617.1"/>
    </source>
</evidence>
<evidence type="ECO:0000259" key="1">
    <source>
        <dbReference type="PROSITE" id="PS50075"/>
    </source>
</evidence>
<feature type="domain" description="Carrier" evidence="1">
    <location>
        <begin position="2"/>
        <end position="77"/>
    </location>
</feature>
<dbReference type="PATRIC" id="fig|66969.6.peg.2874"/>
<name>A0A0W1A072_9GAMM</name>
<dbReference type="SUPFAM" id="SSF47336">
    <property type="entry name" value="ACP-like"/>
    <property type="match status" value="1"/>
</dbReference>
<dbReference type="AlphaFoldDB" id="A0A0W1A072"/>
<accession>A0A0W1A072</accession>
<comment type="caution">
    <text evidence="2">The sequence shown here is derived from an EMBL/GenBank/DDBJ whole genome shotgun (WGS) entry which is preliminary data.</text>
</comment>
<dbReference type="InterPro" id="IPR009081">
    <property type="entry name" value="PP-bd_ACP"/>
</dbReference>
<reference evidence="2 3" key="1">
    <citation type="submission" date="2015-11" db="EMBL/GenBank/DDBJ databases">
        <title>Genomic analysis of 38 Legionella species identifies large and diverse effector repertoires.</title>
        <authorList>
            <person name="Burstein D."/>
            <person name="Amaro F."/>
            <person name="Zusman T."/>
            <person name="Lifshitz Z."/>
            <person name="Cohen O."/>
            <person name="Gilbert J.A."/>
            <person name="Pupko T."/>
            <person name="Shuman H.A."/>
            <person name="Segal G."/>
        </authorList>
    </citation>
    <scope>NUCLEOTIDE SEQUENCE [LARGE SCALE GENOMIC DNA]</scope>
    <source>
        <strain evidence="2 3">ATCC 51914</strain>
    </source>
</reference>
<dbReference type="Gene3D" id="1.10.1200.10">
    <property type="entry name" value="ACP-like"/>
    <property type="match status" value="1"/>
</dbReference>
<dbReference type="Pfam" id="PF00550">
    <property type="entry name" value="PP-binding"/>
    <property type="match status" value="1"/>
</dbReference>
<evidence type="ECO:0000313" key="3">
    <source>
        <dbReference type="Proteomes" id="UP000054729"/>
    </source>
</evidence>
<proteinExistence type="predicted"/>
<keyword evidence="3" id="KW-1185">Reference proteome</keyword>
<sequence>MKITSNQLKQIVSKLSGMKEENIQEEMTLIEDLHFDSLKIVELLAILSEEYQIEVTEDEAMNFHTFKNLYDFTQKQD</sequence>
<dbReference type="PROSITE" id="PS50075">
    <property type="entry name" value="CARRIER"/>
    <property type="match status" value="1"/>
</dbReference>
<dbReference type="Proteomes" id="UP000054729">
    <property type="component" value="Unassembled WGS sequence"/>
</dbReference>
<gene>
    <name evidence="2" type="ORF">Lwal_2658</name>
</gene>
<organism evidence="2 3">
    <name type="scientific">Legionella waltersii</name>
    <dbReference type="NCBI Taxonomy" id="66969"/>
    <lineage>
        <taxon>Bacteria</taxon>
        <taxon>Pseudomonadati</taxon>
        <taxon>Pseudomonadota</taxon>
        <taxon>Gammaproteobacteria</taxon>
        <taxon>Legionellales</taxon>
        <taxon>Legionellaceae</taxon>
        <taxon>Legionella</taxon>
    </lineage>
</organism>
<dbReference type="OrthoDB" id="5642358at2"/>
<dbReference type="RefSeq" id="WP_058481292.1">
    <property type="nucleotide sequence ID" value="NZ_CAAAIQ010000032.1"/>
</dbReference>
<dbReference type="InterPro" id="IPR036736">
    <property type="entry name" value="ACP-like_sf"/>
</dbReference>
<dbReference type="STRING" id="66969.Lwal_2658"/>
<protein>
    <submittedName>
        <fullName evidence="2">Acyl carrier protein</fullName>
    </submittedName>
</protein>